<evidence type="ECO:0008006" key="3">
    <source>
        <dbReference type="Google" id="ProtNLM"/>
    </source>
</evidence>
<dbReference type="EMBL" id="JADNRY010000100">
    <property type="protein sequence ID" value="KAF9065649.1"/>
    <property type="molecule type" value="Genomic_DNA"/>
</dbReference>
<keyword evidence="2" id="KW-1185">Reference proteome</keyword>
<accession>A0A9P5PLX0</accession>
<comment type="caution">
    <text evidence="1">The sequence shown here is derived from an EMBL/GenBank/DDBJ whole genome shotgun (WGS) entry which is preliminary data.</text>
</comment>
<sequence length="149" mass="16649">ITEDDIELAKAHLLLSDPTHSSGVDGATYSWLLDLDNDILSELLNACIDSGGVPTACCILKFLTLIIHMKLSEAAESAGIIPPSQNGFRENHRTNNNVFVLRTVIEETRSNDETLFVAFVDISNAFPSTNRHRLWNKLYDYGMTGRYFD</sequence>
<feature type="non-terminal residue" evidence="1">
    <location>
        <position position="149"/>
    </location>
</feature>
<name>A0A9P5PLX0_9AGAR</name>
<dbReference type="OrthoDB" id="3049395at2759"/>
<dbReference type="Proteomes" id="UP000772434">
    <property type="component" value="Unassembled WGS sequence"/>
</dbReference>
<protein>
    <recommendedName>
        <fullName evidence="3">Reverse transcriptase domain-containing protein</fullName>
    </recommendedName>
</protein>
<gene>
    <name evidence="1" type="ORF">BDP27DRAFT_1151169</name>
</gene>
<evidence type="ECO:0000313" key="2">
    <source>
        <dbReference type="Proteomes" id="UP000772434"/>
    </source>
</evidence>
<feature type="non-terminal residue" evidence="1">
    <location>
        <position position="1"/>
    </location>
</feature>
<organism evidence="1 2">
    <name type="scientific">Rhodocollybia butyracea</name>
    <dbReference type="NCBI Taxonomy" id="206335"/>
    <lineage>
        <taxon>Eukaryota</taxon>
        <taxon>Fungi</taxon>
        <taxon>Dikarya</taxon>
        <taxon>Basidiomycota</taxon>
        <taxon>Agaricomycotina</taxon>
        <taxon>Agaricomycetes</taxon>
        <taxon>Agaricomycetidae</taxon>
        <taxon>Agaricales</taxon>
        <taxon>Marasmiineae</taxon>
        <taxon>Omphalotaceae</taxon>
        <taxon>Rhodocollybia</taxon>
    </lineage>
</organism>
<reference evidence="1" key="1">
    <citation type="submission" date="2020-11" db="EMBL/GenBank/DDBJ databases">
        <authorList>
            <consortium name="DOE Joint Genome Institute"/>
            <person name="Ahrendt S."/>
            <person name="Riley R."/>
            <person name="Andreopoulos W."/>
            <person name="Labutti K."/>
            <person name="Pangilinan J."/>
            <person name="Ruiz-Duenas F.J."/>
            <person name="Barrasa J.M."/>
            <person name="Sanchez-Garcia M."/>
            <person name="Camarero S."/>
            <person name="Miyauchi S."/>
            <person name="Serrano A."/>
            <person name="Linde D."/>
            <person name="Babiker R."/>
            <person name="Drula E."/>
            <person name="Ayuso-Fernandez I."/>
            <person name="Pacheco R."/>
            <person name="Padilla G."/>
            <person name="Ferreira P."/>
            <person name="Barriuso J."/>
            <person name="Kellner H."/>
            <person name="Castanera R."/>
            <person name="Alfaro M."/>
            <person name="Ramirez L."/>
            <person name="Pisabarro A.G."/>
            <person name="Kuo A."/>
            <person name="Tritt A."/>
            <person name="Lipzen A."/>
            <person name="He G."/>
            <person name="Yan M."/>
            <person name="Ng V."/>
            <person name="Cullen D."/>
            <person name="Martin F."/>
            <person name="Rosso M.-N."/>
            <person name="Henrissat B."/>
            <person name="Hibbett D."/>
            <person name="Martinez A.T."/>
            <person name="Grigoriev I.V."/>
        </authorList>
    </citation>
    <scope>NUCLEOTIDE SEQUENCE</scope>
    <source>
        <strain evidence="1">AH 40177</strain>
    </source>
</reference>
<dbReference type="AlphaFoldDB" id="A0A9P5PLX0"/>
<evidence type="ECO:0000313" key="1">
    <source>
        <dbReference type="EMBL" id="KAF9065649.1"/>
    </source>
</evidence>
<proteinExistence type="predicted"/>